<dbReference type="CDD" id="cd12797">
    <property type="entry name" value="M23_peptidase"/>
    <property type="match status" value="1"/>
</dbReference>
<evidence type="ECO:0000259" key="3">
    <source>
        <dbReference type="Pfam" id="PF01551"/>
    </source>
</evidence>
<dbReference type="EC" id="3.4.24.-" evidence="4"/>
<organism evidence="4 5">
    <name type="scientific">Lysobacter cavernae</name>
    <dbReference type="NCBI Taxonomy" id="1685901"/>
    <lineage>
        <taxon>Bacteria</taxon>
        <taxon>Pseudomonadati</taxon>
        <taxon>Pseudomonadota</taxon>
        <taxon>Gammaproteobacteria</taxon>
        <taxon>Lysobacterales</taxon>
        <taxon>Lysobacteraceae</taxon>
        <taxon>Lysobacter</taxon>
    </lineage>
</organism>
<dbReference type="Proteomes" id="UP001595740">
    <property type="component" value="Unassembled WGS sequence"/>
</dbReference>
<feature type="signal peptide" evidence="2">
    <location>
        <begin position="1"/>
        <end position="28"/>
    </location>
</feature>
<dbReference type="InterPro" id="IPR050570">
    <property type="entry name" value="Cell_wall_metabolism_enzyme"/>
</dbReference>
<keyword evidence="5" id="KW-1185">Reference proteome</keyword>
<sequence length="396" mass="43162">MRAINIDTMQRYLPTLMLVLACTSPVNAGAAPPLRSSFDLQVPMPPTVVTVAGTPRLFYELHLSNFAQDALTLRRVQIIDTEHGNTIADVDDGELDRRLGRPGLPVAATDRRVIASGMRAVIYLEPVLDARVLPRTLKHRVEYTAADTGTREPEVVEGARTPVQSGTLPVLGPPLRGGPWAAIHEPSWERGHRRVLYAVDGRVRIPGRHAIDWVKLDANGRYANGDDDKVSNWLGYGEDVLAVADGVIAATRDSITESASVAAHPKHTMADASGNYIALDLGNGRHAFYEHLKPGSLRVKPGDRVRRGQVLAALGFTGDSTGPHLHFHVADGNSPLAAEGLPYVLQRFDLLGRYDTLDTFGNRRWPSLDNADDARRHAELPAPNAVVEFPAEPIDQ</sequence>
<gene>
    <name evidence="4" type="ORF">ACFOLC_10170</name>
</gene>
<keyword evidence="2" id="KW-0732">Signal</keyword>
<feature type="domain" description="M23ase beta-sheet core" evidence="3">
    <location>
        <begin position="236"/>
        <end position="335"/>
    </location>
</feature>
<evidence type="ECO:0000313" key="4">
    <source>
        <dbReference type="EMBL" id="MFC3551374.1"/>
    </source>
</evidence>
<dbReference type="PANTHER" id="PTHR21666">
    <property type="entry name" value="PEPTIDASE-RELATED"/>
    <property type="match status" value="1"/>
</dbReference>
<evidence type="ECO:0000313" key="5">
    <source>
        <dbReference type="Proteomes" id="UP001595740"/>
    </source>
</evidence>
<feature type="chain" id="PRO_5046870552" evidence="2">
    <location>
        <begin position="29"/>
        <end position="396"/>
    </location>
</feature>
<dbReference type="EMBL" id="JBHRXK010000004">
    <property type="protein sequence ID" value="MFC3551374.1"/>
    <property type="molecule type" value="Genomic_DNA"/>
</dbReference>
<dbReference type="SUPFAM" id="SSF51261">
    <property type="entry name" value="Duplicated hybrid motif"/>
    <property type="match status" value="1"/>
</dbReference>
<reference evidence="5" key="1">
    <citation type="journal article" date="2019" name="Int. J. Syst. Evol. Microbiol.">
        <title>The Global Catalogue of Microorganisms (GCM) 10K type strain sequencing project: providing services to taxonomists for standard genome sequencing and annotation.</title>
        <authorList>
            <consortium name="The Broad Institute Genomics Platform"/>
            <consortium name="The Broad Institute Genome Sequencing Center for Infectious Disease"/>
            <person name="Wu L."/>
            <person name="Ma J."/>
        </authorList>
    </citation>
    <scope>NUCLEOTIDE SEQUENCE [LARGE SCALE GENOMIC DNA]</scope>
    <source>
        <strain evidence="5">KCTC 42875</strain>
    </source>
</reference>
<feature type="region of interest" description="Disordered" evidence="1">
    <location>
        <begin position="148"/>
        <end position="171"/>
    </location>
</feature>
<proteinExistence type="predicted"/>
<dbReference type="RefSeq" id="WP_386759141.1">
    <property type="nucleotide sequence ID" value="NZ_JBHRXK010000004.1"/>
</dbReference>
<dbReference type="PROSITE" id="PS51257">
    <property type="entry name" value="PROKAR_LIPOPROTEIN"/>
    <property type="match status" value="1"/>
</dbReference>
<protein>
    <submittedName>
        <fullName evidence="4">M23 family metallopeptidase</fullName>
        <ecNumber evidence="4">3.4.24.-</ecNumber>
    </submittedName>
</protein>
<keyword evidence="4" id="KW-0378">Hydrolase</keyword>
<dbReference type="InterPro" id="IPR016047">
    <property type="entry name" value="M23ase_b-sheet_dom"/>
</dbReference>
<comment type="caution">
    <text evidence="4">The sequence shown here is derived from an EMBL/GenBank/DDBJ whole genome shotgun (WGS) entry which is preliminary data.</text>
</comment>
<evidence type="ECO:0000256" key="2">
    <source>
        <dbReference type="SAM" id="SignalP"/>
    </source>
</evidence>
<dbReference type="Pfam" id="PF01551">
    <property type="entry name" value="Peptidase_M23"/>
    <property type="match status" value="1"/>
</dbReference>
<accession>A0ABV7RP14</accession>
<evidence type="ECO:0000256" key="1">
    <source>
        <dbReference type="SAM" id="MobiDB-lite"/>
    </source>
</evidence>
<dbReference type="Gene3D" id="2.70.70.10">
    <property type="entry name" value="Glucose Permease (Domain IIA)"/>
    <property type="match status" value="1"/>
</dbReference>
<name>A0ABV7RP14_9GAMM</name>
<dbReference type="GO" id="GO:0016787">
    <property type="term" value="F:hydrolase activity"/>
    <property type="evidence" value="ECO:0007669"/>
    <property type="project" value="UniProtKB-KW"/>
</dbReference>
<dbReference type="InterPro" id="IPR011055">
    <property type="entry name" value="Dup_hybrid_motif"/>
</dbReference>
<dbReference type="PANTHER" id="PTHR21666:SF270">
    <property type="entry name" value="MUREIN HYDROLASE ACTIVATOR ENVC"/>
    <property type="match status" value="1"/>
</dbReference>